<evidence type="ECO:0000313" key="3">
    <source>
        <dbReference type="Proteomes" id="UP001059041"/>
    </source>
</evidence>
<dbReference type="EMBL" id="JAFHDT010000003">
    <property type="protein sequence ID" value="KAI7811941.1"/>
    <property type="molecule type" value="Genomic_DNA"/>
</dbReference>
<keyword evidence="1" id="KW-0812">Transmembrane</keyword>
<dbReference type="GO" id="GO:0005227">
    <property type="term" value="F:calcium-activated cation channel activity"/>
    <property type="evidence" value="ECO:0007669"/>
    <property type="project" value="InterPro"/>
</dbReference>
<evidence type="ECO:0000313" key="2">
    <source>
        <dbReference type="EMBL" id="KAI7811941.1"/>
    </source>
</evidence>
<organism evidence="2 3">
    <name type="scientific">Triplophysa rosa</name>
    <name type="common">Cave loach</name>
    <dbReference type="NCBI Taxonomy" id="992332"/>
    <lineage>
        <taxon>Eukaryota</taxon>
        <taxon>Metazoa</taxon>
        <taxon>Chordata</taxon>
        <taxon>Craniata</taxon>
        <taxon>Vertebrata</taxon>
        <taxon>Euteleostomi</taxon>
        <taxon>Actinopterygii</taxon>
        <taxon>Neopterygii</taxon>
        <taxon>Teleostei</taxon>
        <taxon>Ostariophysi</taxon>
        <taxon>Cypriniformes</taxon>
        <taxon>Nemacheilidae</taxon>
        <taxon>Triplophysa</taxon>
    </lineage>
</organism>
<dbReference type="PANTHER" id="PTHR46923:SF1">
    <property type="entry name" value="CATION CHANNEL SPERM-ASSOCIATED PROTEIN 2"/>
    <property type="match status" value="1"/>
</dbReference>
<comment type="caution">
    <text evidence="2">The sequence shown here is derived from an EMBL/GenBank/DDBJ whole genome shotgun (WGS) entry which is preliminary data.</text>
</comment>
<sequence>DHCSSLLIVIRRVPELNYNACVVFIMAWFIFGAITLSSLIVGLIMDSFQILRAELISEAYEVQVQKAAEKIKAGNVFGRQCPQNEPKEEMAWDVFFKEMEYQDEATAIQWHEEFLLKCLRLQERLQINLETQTQLQDKAVQAFLKLHDY</sequence>
<dbReference type="GO" id="GO:0009566">
    <property type="term" value="P:fertilization"/>
    <property type="evidence" value="ECO:0007669"/>
    <property type="project" value="TreeGrafter"/>
</dbReference>
<keyword evidence="1" id="KW-1133">Transmembrane helix</keyword>
<dbReference type="GO" id="GO:0048240">
    <property type="term" value="P:sperm capacitation"/>
    <property type="evidence" value="ECO:0007669"/>
    <property type="project" value="TreeGrafter"/>
</dbReference>
<accession>A0A9W7X0Z4</accession>
<keyword evidence="1" id="KW-0472">Membrane</keyword>
<dbReference type="Proteomes" id="UP001059041">
    <property type="component" value="Linkage Group LG3"/>
</dbReference>
<dbReference type="GO" id="GO:0030317">
    <property type="term" value="P:flagellated sperm motility"/>
    <property type="evidence" value="ECO:0007669"/>
    <property type="project" value="InterPro"/>
</dbReference>
<dbReference type="PANTHER" id="PTHR46923">
    <property type="entry name" value="CATION CHANNEL SPERM-ASSOCIATED PROTEIN 2"/>
    <property type="match status" value="1"/>
</dbReference>
<name>A0A9W7X0Z4_TRIRA</name>
<evidence type="ECO:0000256" key="1">
    <source>
        <dbReference type="SAM" id="Phobius"/>
    </source>
</evidence>
<protein>
    <submittedName>
        <fullName evidence="2">Cation channel sperm-associated protein 2</fullName>
    </submittedName>
</protein>
<feature type="non-terminal residue" evidence="2">
    <location>
        <position position="149"/>
    </location>
</feature>
<feature type="transmembrane region" description="Helical" evidence="1">
    <location>
        <begin position="22"/>
        <end position="45"/>
    </location>
</feature>
<reference evidence="2" key="1">
    <citation type="submission" date="2021-02" db="EMBL/GenBank/DDBJ databases">
        <title>Comparative genomics reveals that relaxation of natural selection precedes convergent phenotypic evolution of cavefish.</title>
        <authorList>
            <person name="Peng Z."/>
        </authorList>
    </citation>
    <scope>NUCLEOTIDE SEQUENCE</scope>
    <source>
        <tissue evidence="2">Muscle</tissue>
    </source>
</reference>
<dbReference type="InterPro" id="IPR028747">
    <property type="entry name" value="CatSper2"/>
</dbReference>
<dbReference type="GO" id="GO:0036128">
    <property type="term" value="C:CatSper complex"/>
    <property type="evidence" value="ECO:0007669"/>
    <property type="project" value="InterPro"/>
</dbReference>
<proteinExistence type="predicted"/>
<gene>
    <name evidence="2" type="ORF">IRJ41_022215</name>
</gene>
<dbReference type="AlphaFoldDB" id="A0A9W7X0Z4"/>
<keyword evidence="3" id="KW-1185">Reference proteome</keyword>